<evidence type="ECO:0000313" key="2">
    <source>
        <dbReference type="Ensembl" id="ENSECRP00000034102.1"/>
    </source>
</evidence>
<keyword evidence="3" id="KW-1185">Reference proteome</keyword>
<name>A0A8C4TRD0_ERPCA</name>
<feature type="signal peptide" evidence="1">
    <location>
        <begin position="1"/>
        <end position="17"/>
    </location>
</feature>
<dbReference type="InterPro" id="IPR017850">
    <property type="entry name" value="Alkaline_phosphatase_core_sf"/>
</dbReference>
<reference evidence="2" key="3">
    <citation type="submission" date="2025-09" db="UniProtKB">
        <authorList>
            <consortium name="Ensembl"/>
        </authorList>
    </citation>
    <scope>IDENTIFICATION</scope>
</reference>
<accession>A0A8C4TRD0</accession>
<dbReference type="SUPFAM" id="SSF53649">
    <property type="entry name" value="Alkaline phosphatase-like"/>
    <property type="match status" value="1"/>
</dbReference>
<dbReference type="Proteomes" id="UP000694620">
    <property type="component" value="Chromosome 14"/>
</dbReference>
<reference evidence="2" key="2">
    <citation type="submission" date="2025-08" db="UniProtKB">
        <authorList>
            <consortium name="Ensembl"/>
        </authorList>
    </citation>
    <scope>IDENTIFICATION</scope>
</reference>
<sequence>MLWSGLVVLALLNSSLAVPLRGNGGRSHNKLLLISFDGFRWDYDQDVDTPNLDAMAKEGVKAKYVTPPFITITSPSHFTLLTGKFIENHGVIHNMWFNTTTGEKKPYYASQFVNDWWDNGSLPIWITAQRQGLKTGSLHFPGTAATYQGETAYVKVVEPRFYDYSKEEDWHLNINKVMEWFVQRDLDFVSLYFGEPDSTGHKYGPNSEERKVMVRQVDRTVGYLRDKVKQHGLDNHLNIIFTADHGMNQVQKKPPNKIIVLSQIANFSLQDLQFSLFDYGPVSLLLPKEGRLEKVYNILKNGHPNLHVYKKEEIPSRLRYSQNPRILPLLLFADPGYVIHGIIPVQSNNGEHGFDNDAMDMKPFFRAVGPDFKVNLEVDPFHTVNVYALMCNLLGIKPEANDGSLEVTQHMLREKGKDLLSQNFKILNSFIGFCVSSPIYCWIGCMVTQLIHPD</sequence>
<dbReference type="Gene3D" id="3.40.720.10">
    <property type="entry name" value="Alkaline Phosphatase, subunit A"/>
    <property type="match status" value="1"/>
</dbReference>
<proteinExistence type="predicted"/>
<dbReference type="InterPro" id="IPR002591">
    <property type="entry name" value="Phosphodiest/P_Trfase"/>
</dbReference>
<feature type="chain" id="PRO_5034125930" evidence="1">
    <location>
        <begin position="18"/>
        <end position="454"/>
    </location>
</feature>
<dbReference type="PANTHER" id="PTHR10151">
    <property type="entry name" value="ECTONUCLEOTIDE PYROPHOSPHATASE/PHOSPHODIESTERASE"/>
    <property type="match status" value="1"/>
</dbReference>
<organism evidence="2 3">
    <name type="scientific">Erpetoichthys calabaricus</name>
    <name type="common">Rope fish</name>
    <name type="synonym">Calamoichthys calabaricus</name>
    <dbReference type="NCBI Taxonomy" id="27687"/>
    <lineage>
        <taxon>Eukaryota</taxon>
        <taxon>Metazoa</taxon>
        <taxon>Chordata</taxon>
        <taxon>Craniata</taxon>
        <taxon>Vertebrata</taxon>
        <taxon>Euteleostomi</taxon>
        <taxon>Actinopterygii</taxon>
        <taxon>Polypteriformes</taxon>
        <taxon>Polypteridae</taxon>
        <taxon>Erpetoichthys</taxon>
    </lineage>
</organism>
<evidence type="ECO:0000313" key="3">
    <source>
        <dbReference type="Proteomes" id="UP000694620"/>
    </source>
</evidence>
<evidence type="ECO:0000256" key="1">
    <source>
        <dbReference type="SAM" id="SignalP"/>
    </source>
</evidence>
<dbReference type="AlphaFoldDB" id="A0A8C4TRD0"/>
<reference evidence="2" key="1">
    <citation type="submission" date="2021-06" db="EMBL/GenBank/DDBJ databases">
        <authorList>
            <consortium name="Wellcome Sanger Institute Data Sharing"/>
        </authorList>
    </citation>
    <scope>NUCLEOTIDE SEQUENCE [LARGE SCALE GENOMIC DNA]</scope>
</reference>
<dbReference type="PANTHER" id="PTHR10151:SF63">
    <property type="entry name" value="ECTONUCLEOTIDE PYROPHOSPHATASE_PHOSPHODIESTERASE FAMILY MEMBER 7"/>
    <property type="match status" value="1"/>
</dbReference>
<dbReference type="CDD" id="cd16018">
    <property type="entry name" value="Enpp"/>
    <property type="match status" value="1"/>
</dbReference>
<keyword evidence="1" id="KW-0732">Signal</keyword>
<dbReference type="Gene3D" id="3.30.1360.180">
    <property type="match status" value="1"/>
</dbReference>
<protein>
    <submittedName>
        <fullName evidence="2">Ectonucleotide pyrophosphatase/phosphodiesterase 7, tandem duplicate 2</fullName>
    </submittedName>
</protein>
<dbReference type="Pfam" id="PF01663">
    <property type="entry name" value="Phosphodiest"/>
    <property type="match status" value="1"/>
</dbReference>
<gene>
    <name evidence="2" type="primary">ENPP7</name>
    <name evidence="2" type="synonym">LOC114664417</name>
</gene>
<dbReference type="GeneTree" id="ENSGT00940000159339"/>
<dbReference type="Ensembl" id="ENSECRT00000034838.1">
    <property type="protein sequence ID" value="ENSECRP00000034102.1"/>
    <property type="gene ID" value="ENSECRG00000023041.1"/>
</dbReference>